<comment type="caution">
    <text evidence="2">Lacks conserved residue(s) required for the propagation of feature annotation.</text>
</comment>
<dbReference type="GO" id="GO:0005615">
    <property type="term" value="C:extracellular space"/>
    <property type="evidence" value="ECO:0007669"/>
    <property type="project" value="TreeGrafter"/>
</dbReference>
<evidence type="ECO:0000313" key="5">
    <source>
        <dbReference type="Proteomes" id="UP000299102"/>
    </source>
</evidence>
<comment type="caution">
    <text evidence="4">The sequence shown here is derived from an EMBL/GenBank/DDBJ whole genome shotgun (WGS) entry which is preliminary data.</text>
</comment>
<dbReference type="SUPFAM" id="SSF49854">
    <property type="entry name" value="Spermadhesin, CUB domain"/>
    <property type="match status" value="1"/>
</dbReference>
<dbReference type="PROSITE" id="PS01180">
    <property type="entry name" value="CUB"/>
    <property type="match status" value="1"/>
</dbReference>
<dbReference type="PANTHER" id="PTHR24255">
    <property type="entry name" value="COMPLEMENT COMPONENT 1, S SUBCOMPONENT-RELATED"/>
    <property type="match status" value="1"/>
</dbReference>
<accession>A0A4C1ZZK3</accession>
<sequence length="124" mass="14007">MKISNKFKNFTLAKWYDCGYDYLEVLEGAPGDDDWPEPQPGLHDEVSEETETLMAESDSVSAGWVREARAGGRRSRRLCGDWSGKLKLLRYTTRAQHLRLRFVSDHSAHAAGFKVKISVADCKS</sequence>
<dbReference type="OrthoDB" id="418245at2759"/>
<dbReference type="PANTHER" id="PTHR24255:SF31">
    <property type="entry name" value="CUBILIN-LIKE PROTEIN"/>
    <property type="match status" value="1"/>
</dbReference>
<dbReference type="GO" id="GO:0004252">
    <property type="term" value="F:serine-type endopeptidase activity"/>
    <property type="evidence" value="ECO:0007669"/>
    <property type="project" value="TreeGrafter"/>
</dbReference>
<dbReference type="InterPro" id="IPR035914">
    <property type="entry name" value="Sperma_CUB_dom_sf"/>
</dbReference>
<keyword evidence="5" id="KW-1185">Reference proteome</keyword>
<organism evidence="4 5">
    <name type="scientific">Eumeta variegata</name>
    <name type="common">Bagworm moth</name>
    <name type="synonym">Eumeta japonica</name>
    <dbReference type="NCBI Taxonomy" id="151549"/>
    <lineage>
        <taxon>Eukaryota</taxon>
        <taxon>Metazoa</taxon>
        <taxon>Ecdysozoa</taxon>
        <taxon>Arthropoda</taxon>
        <taxon>Hexapoda</taxon>
        <taxon>Insecta</taxon>
        <taxon>Pterygota</taxon>
        <taxon>Neoptera</taxon>
        <taxon>Endopterygota</taxon>
        <taxon>Lepidoptera</taxon>
        <taxon>Glossata</taxon>
        <taxon>Ditrysia</taxon>
        <taxon>Tineoidea</taxon>
        <taxon>Psychidae</taxon>
        <taxon>Oiketicinae</taxon>
        <taxon>Eumeta</taxon>
    </lineage>
</organism>
<feature type="domain" description="CUB" evidence="3">
    <location>
        <begin position="1"/>
        <end position="120"/>
    </location>
</feature>
<keyword evidence="1" id="KW-1015">Disulfide bond</keyword>
<evidence type="ECO:0000313" key="4">
    <source>
        <dbReference type="EMBL" id="GBP92057.1"/>
    </source>
</evidence>
<dbReference type="Gene3D" id="2.60.120.290">
    <property type="entry name" value="Spermadhesin, CUB domain"/>
    <property type="match status" value="1"/>
</dbReference>
<name>A0A4C1ZZK3_EUMVA</name>
<dbReference type="Proteomes" id="UP000299102">
    <property type="component" value="Unassembled WGS sequence"/>
</dbReference>
<dbReference type="AlphaFoldDB" id="A0A4C1ZZK3"/>
<evidence type="ECO:0000256" key="1">
    <source>
        <dbReference type="ARBA" id="ARBA00023157"/>
    </source>
</evidence>
<gene>
    <name evidence="4" type="ORF">EVAR_67785_1</name>
</gene>
<evidence type="ECO:0000259" key="3">
    <source>
        <dbReference type="PROSITE" id="PS01180"/>
    </source>
</evidence>
<protein>
    <recommendedName>
        <fullName evidence="3">CUB domain-containing protein</fullName>
    </recommendedName>
</protein>
<evidence type="ECO:0000256" key="2">
    <source>
        <dbReference type="PROSITE-ProRule" id="PRU00059"/>
    </source>
</evidence>
<dbReference type="InterPro" id="IPR000859">
    <property type="entry name" value="CUB_dom"/>
</dbReference>
<dbReference type="EMBL" id="BGZK01002234">
    <property type="protein sequence ID" value="GBP92057.1"/>
    <property type="molecule type" value="Genomic_DNA"/>
</dbReference>
<reference evidence="4 5" key="1">
    <citation type="journal article" date="2019" name="Commun. Biol.">
        <title>The bagworm genome reveals a unique fibroin gene that provides high tensile strength.</title>
        <authorList>
            <person name="Kono N."/>
            <person name="Nakamura H."/>
            <person name="Ohtoshi R."/>
            <person name="Tomita M."/>
            <person name="Numata K."/>
            <person name="Arakawa K."/>
        </authorList>
    </citation>
    <scope>NUCLEOTIDE SEQUENCE [LARGE SCALE GENOMIC DNA]</scope>
</reference>
<proteinExistence type="predicted"/>